<dbReference type="PROSITE" id="PS50222">
    <property type="entry name" value="EF_HAND_2"/>
    <property type="match status" value="1"/>
</dbReference>
<dbReference type="GO" id="GO:0005509">
    <property type="term" value="F:calcium ion binding"/>
    <property type="evidence" value="ECO:0007669"/>
    <property type="project" value="InterPro"/>
</dbReference>
<dbReference type="Proteomes" id="UP001152797">
    <property type="component" value="Unassembled WGS sequence"/>
</dbReference>
<dbReference type="InterPro" id="IPR002048">
    <property type="entry name" value="EF_hand_dom"/>
</dbReference>
<accession>A0A9P1BU59</accession>
<sequence>MAVADLTPSTLPSTEATPSRSDPDATVEFPKAVDFGEPQAESTNVIDIHPSADEPGEPDDEDALCEFSLWAAPRWHLLRELLMDEDLNNTALGGFTVGKFQVGGLARRCITSRDWARSINLLGFPGDGMAVFRAIAQECCSEEQENQLRAAGVDFSDVITLAQLRRFEAQKTTEGLILTVRDEGSPAWQFAQFLRRRRQNLLRAWRLDLDKDDSGTVTFVEFSNQCRQLGFQGRVRQIWSSLRPLDDRALEFAELAPTEAEHLEKFADLIWNVSGYDLDKAWGLFDYDKKNKLTKADFIQSSEHLGYKGNAEMLFKGLDREGLGWIWRADFDYIPKVSRNARERLKETEGPLASLVSFARYQMGGSEELVAKLGLGGGTSEVTVCDLAARLTALGFDGDAQHAAVQAARCDRGIGTKISAQKLLKVLTTNTKQPVVDQGGARCAAMALSPTCFLRKKSSALPKQAAAKRKVKKVPTQPWNSTVENLCNSSKLHPSLRFYFNDFDPQHQEQKQEAVRAMKEAAKTSSRFSPPARRSSQSSVRSSRSLTGSLRPSWQSGHQAESGDTPKPLRRYFGEHAQHKPVREEVHNILRSRVAATNSLTPTGDVDQRSPAAWLQPRCSQVIPSLARCCTIEHHGASNYG</sequence>
<dbReference type="InterPro" id="IPR011992">
    <property type="entry name" value="EF-hand-dom_pair"/>
</dbReference>
<protein>
    <submittedName>
        <fullName evidence="5">EF-hand domain-containing protein</fullName>
    </submittedName>
</protein>
<dbReference type="EMBL" id="CAMXCT020000485">
    <property type="protein sequence ID" value="CAL1132813.1"/>
    <property type="molecule type" value="Genomic_DNA"/>
</dbReference>
<dbReference type="OrthoDB" id="428030at2759"/>
<gene>
    <name evidence="4" type="ORF">C1SCF055_LOCUS7388</name>
</gene>
<dbReference type="EMBL" id="CAMXCT030000485">
    <property type="protein sequence ID" value="CAL4766750.1"/>
    <property type="molecule type" value="Genomic_DNA"/>
</dbReference>
<dbReference type="PROSITE" id="PS00018">
    <property type="entry name" value="EF_HAND_1"/>
    <property type="match status" value="1"/>
</dbReference>
<organism evidence="4">
    <name type="scientific">Cladocopium goreaui</name>
    <dbReference type="NCBI Taxonomy" id="2562237"/>
    <lineage>
        <taxon>Eukaryota</taxon>
        <taxon>Sar</taxon>
        <taxon>Alveolata</taxon>
        <taxon>Dinophyceae</taxon>
        <taxon>Suessiales</taxon>
        <taxon>Symbiodiniaceae</taxon>
        <taxon>Cladocopium</taxon>
    </lineage>
</organism>
<keyword evidence="6" id="KW-1185">Reference proteome</keyword>
<feature type="region of interest" description="Disordered" evidence="2">
    <location>
        <begin position="1"/>
        <end position="42"/>
    </location>
</feature>
<feature type="compositionally biased region" description="Basic and acidic residues" evidence="2">
    <location>
        <begin position="507"/>
        <end position="522"/>
    </location>
</feature>
<name>A0A9P1BU59_9DINO</name>
<evidence type="ECO:0000259" key="3">
    <source>
        <dbReference type="PROSITE" id="PS50222"/>
    </source>
</evidence>
<feature type="compositionally biased region" description="Polar residues" evidence="2">
    <location>
        <begin position="7"/>
        <end position="20"/>
    </location>
</feature>
<proteinExistence type="predicted"/>
<evidence type="ECO:0000256" key="2">
    <source>
        <dbReference type="SAM" id="MobiDB-lite"/>
    </source>
</evidence>
<evidence type="ECO:0000313" key="6">
    <source>
        <dbReference type="Proteomes" id="UP001152797"/>
    </source>
</evidence>
<keyword evidence="1" id="KW-0106">Calcium</keyword>
<reference evidence="4" key="1">
    <citation type="submission" date="2022-10" db="EMBL/GenBank/DDBJ databases">
        <authorList>
            <person name="Chen Y."/>
            <person name="Dougan E. K."/>
            <person name="Chan C."/>
            <person name="Rhodes N."/>
            <person name="Thang M."/>
        </authorList>
    </citation>
    <scope>NUCLEOTIDE SEQUENCE</scope>
</reference>
<dbReference type="AlphaFoldDB" id="A0A9P1BU59"/>
<evidence type="ECO:0000313" key="5">
    <source>
        <dbReference type="EMBL" id="CAL4766750.1"/>
    </source>
</evidence>
<feature type="domain" description="EF-hand" evidence="3">
    <location>
        <begin position="208"/>
        <end position="232"/>
    </location>
</feature>
<evidence type="ECO:0000256" key="1">
    <source>
        <dbReference type="ARBA" id="ARBA00022837"/>
    </source>
</evidence>
<comment type="caution">
    <text evidence="4">The sequence shown here is derived from an EMBL/GenBank/DDBJ whole genome shotgun (WGS) entry which is preliminary data.</text>
</comment>
<feature type="compositionally biased region" description="Low complexity" evidence="2">
    <location>
        <begin position="525"/>
        <end position="553"/>
    </location>
</feature>
<dbReference type="Gene3D" id="1.10.238.10">
    <property type="entry name" value="EF-hand"/>
    <property type="match status" value="1"/>
</dbReference>
<dbReference type="SUPFAM" id="SSF47473">
    <property type="entry name" value="EF-hand"/>
    <property type="match status" value="1"/>
</dbReference>
<dbReference type="EMBL" id="CAMXCT010000485">
    <property type="protein sequence ID" value="CAI3979438.1"/>
    <property type="molecule type" value="Genomic_DNA"/>
</dbReference>
<feature type="region of interest" description="Disordered" evidence="2">
    <location>
        <begin position="507"/>
        <end position="570"/>
    </location>
</feature>
<reference evidence="5 6" key="2">
    <citation type="submission" date="2024-05" db="EMBL/GenBank/DDBJ databases">
        <authorList>
            <person name="Chen Y."/>
            <person name="Shah S."/>
            <person name="Dougan E. K."/>
            <person name="Thang M."/>
            <person name="Chan C."/>
        </authorList>
    </citation>
    <scope>NUCLEOTIDE SEQUENCE [LARGE SCALE GENOMIC DNA]</scope>
</reference>
<evidence type="ECO:0000313" key="4">
    <source>
        <dbReference type="EMBL" id="CAI3979438.1"/>
    </source>
</evidence>
<dbReference type="InterPro" id="IPR018247">
    <property type="entry name" value="EF_Hand_1_Ca_BS"/>
</dbReference>